<protein>
    <submittedName>
        <fullName evidence="3">MerR family transcriptional regulator</fullName>
    </submittedName>
</protein>
<feature type="domain" description="HTH merR-type" evidence="2">
    <location>
        <begin position="6"/>
        <end position="75"/>
    </location>
</feature>
<gene>
    <name evidence="3" type="ORF">EBN03_09665</name>
</gene>
<evidence type="ECO:0000256" key="1">
    <source>
        <dbReference type="ARBA" id="ARBA00023125"/>
    </source>
</evidence>
<keyword evidence="1" id="KW-0238">DNA-binding</keyword>
<sequence>MDDDTHFTIGELAERTGMPVKTIRFYADRGIVPPTTYTPAGHRRYDVDALARLELVRTLRALDIGLPTVRRLLAHETSLTEVATAHAAALDVQIRDLRLRRAVLRAVARRQSDPKEMYLMHELVNLTQAERHRFIHDFVDATFGGVDANPAVVELLRTSMPDLPDDPAPAQVEAWMELVELVQDNEFRDAVRRMAAYQEQQRADGDTTGLHHELTEAVRSEVGRALAAGIDPTSAAAATVVDSLTARYSTTFGRPDDTALRHWILNRLTVADDARVTRYWQLVATVNDWPPMPDLTPVFTWFTQAVRAHTTI</sequence>
<dbReference type="InterPro" id="IPR009061">
    <property type="entry name" value="DNA-bd_dom_put_sf"/>
</dbReference>
<comment type="caution">
    <text evidence="3">The sequence shown here is derived from an EMBL/GenBank/DDBJ whole genome shotgun (WGS) entry which is preliminary data.</text>
</comment>
<dbReference type="AlphaFoldDB" id="A0A3M2L6Y4"/>
<dbReference type="InterPro" id="IPR000551">
    <property type="entry name" value="MerR-type_HTH_dom"/>
</dbReference>
<dbReference type="Gene3D" id="1.10.1660.10">
    <property type="match status" value="1"/>
</dbReference>
<dbReference type="Proteomes" id="UP000279275">
    <property type="component" value="Unassembled WGS sequence"/>
</dbReference>
<dbReference type="PANTHER" id="PTHR30204:SF93">
    <property type="entry name" value="HTH MERR-TYPE DOMAIN-CONTAINING PROTEIN"/>
    <property type="match status" value="1"/>
</dbReference>
<reference evidence="3 4" key="1">
    <citation type="submission" date="2018-10" db="EMBL/GenBank/DDBJ databases">
        <title>Isolation from cow dung.</title>
        <authorList>
            <person name="Ling L."/>
        </authorList>
    </citation>
    <scope>NUCLEOTIDE SEQUENCE [LARGE SCALE GENOMIC DNA]</scope>
    <source>
        <strain evidence="3 4">NEAU-LL90</strain>
    </source>
</reference>
<organism evidence="3 4">
    <name type="scientific">Nocardia stercoris</name>
    <dbReference type="NCBI Taxonomy" id="2483361"/>
    <lineage>
        <taxon>Bacteria</taxon>
        <taxon>Bacillati</taxon>
        <taxon>Actinomycetota</taxon>
        <taxon>Actinomycetes</taxon>
        <taxon>Mycobacteriales</taxon>
        <taxon>Nocardiaceae</taxon>
        <taxon>Nocardia</taxon>
    </lineage>
</organism>
<evidence type="ECO:0000313" key="3">
    <source>
        <dbReference type="EMBL" id="RMI33409.1"/>
    </source>
</evidence>
<dbReference type="PRINTS" id="PR00040">
    <property type="entry name" value="HTHMERR"/>
</dbReference>
<dbReference type="CDD" id="cd00592">
    <property type="entry name" value="HTH_MerR-like"/>
    <property type="match status" value="1"/>
</dbReference>
<dbReference type="PANTHER" id="PTHR30204">
    <property type="entry name" value="REDOX-CYCLING DRUG-SENSING TRANSCRIPTIONAL ACTIVATOR SOXR"/>
    <property type="match status" value="1"/>
</dbReference>
<dbReference type="GO" id="GO:0003677">
    <property type="term" value="F:DNA binding"/>
    <property type="evidence" value="ECO:0007669"/>
    <property type="project" value="UniProtKB-KW"/>
</dbReference>
<dbReference type="InterPro" id="IPR047057">
    <property type="entry name" value="MerR_fam"/>
</dbReference>
<dbReference type="EMBL" id="RFFH01000003">
    <property type="protein sequence ID" value="RMI33409.1"/>
    <property type="molecule type" value="Genomic_DNA"/>
</dbReference>
<dbReference type="PROSITE" id="PS50937">
    <property type="entry name" value="HTH_MERR_2"/>
    <property type="match status" value="1"/>
</dbReference>
<proteinExistence type="predicted"/>
<dbReference type="RefSeq" id="WP_122187606.1">
    <property type="nucleotide sequence ID" value="NZ_RFFH01000003.1"/>
</dbReference>
<keyword evidence="4" id="KW-1185">Reference proteome</keyword>
<accession>A0A3M2L6Y4</accession>
<dbReference type="SUPFAM" id="SSF46955">
    <property type="entry name" value="Putative DNA-binding domain"/>
    <property type="match status" value="1"/>
</dbReference>
<dbReference type="OrthoDB" id="9809391at2"/>
<evidence type="ECO:0000313" key="4">
    <source>
        <dbReference type="Proteomes" id="UP000279275"/>
    </source>
</evidence>
<evidence type="ECO:0000259" key="2">
    <source>
        <dbReference type="PROSITE" id="PS50937"/>
    </source>
</evidence>
<dbReference type="SMART" id="SM00422">
    <property type="entry name" value="HTH_MERR"/>
    <property type="match status" value="1"/>
</dbReference>
<name>A0A3M2L6Y4_9NOCA</name>
<dbReference type="Pfam" id="PF13411">
    <property type="entry name" value="MerR_1"/>
    <property type="match status" value="1"/>
</dbReference>
<dbReference type="GO" id="GO:0003700">
    <property type="term" value="F:DNA-binding transcription factor activity"/>
    <property type="evidence" value="ECO:0007669"/>
    <property type="project" value="InterPro"/>
</dbReference>